<keyword evidence="3" id="KW-1185">Reference proteome</keyword>
<accession>A0A0N0BBX2</accession>
<dbReference type="EMBL" id="KQ435969">
    <property type="protein sequence ID" value="KOX67848.1"/>
    <property type="molecule type" value="Genomic_DNA"/>
</dbReference>
<name>A0A0N0BBX2_9HYME</name>
<evidence type="ECO:0000256" key="1">
    <source>
        <dbReference type="SAM" id="MobiDB-lite"/>
    </source>
</evidence>
<protein>
    <submittedName>
        <fullName evidence="2">Uncharacterized protein</fullName>
    </submittedName>
</protein>
<dbReference type="Proteomes" id="UP000053105">
    <property type="component" value="Unassembled WGS sequence"/>
</dbReference>
<feature type="region of interest" description="Disordered" evidence="1">
    <location>
        <begin position="23"/>
        <end position="42"/>
    </location>
</feature>
<proteinExistence type="predicted"/>
<dbReference type="AlphaFoldDB" id="A0A0N0BBX2"/>
<evidence type="ECO:0000313" key="2">
    <source>
        <dbReference type="EMBL" id="KOX67848.1"/>
    </source>
</evidence>
<gene>
    <name evidence="2" type="ORF">WN51_06894</name>
</gene>
<organism evidence="2 3">
    <name type="scientific">Melipona quadrifasciata</name>
    <dbReference type="NCBI Taxonomy" id="166423"/>
    <lineage>
        <taxon>Eukaryota</taxon>
        <taxon>Metazoa</taxon>
        <taxon>Ecdysozoa</taxon>
        <taxon>Arthropoda</taxon>
        <taxon>Hexapoda</taxon>
        <taxon>Insecta</taxon>
        <taxon>Pterygota</taxon>
        <taxon>Neoptera</taxon>
        <taxon>Endopterygota</taxon>
        <taxon>Hymenoptera</taxon>
        <taxon>Apocrita</taxon>
        <taxon>Aculeata</taxon>
        <taxon>Apoidea</taxon>
        <taxon>Anthophila</taxon>
        <taxon>Apidae</taxon>
        <taxon>Melipona</taxon>
    </lineage>
</organism>
<reference evidence="2 3" key="1">
    <citation type="submission" date="2015-07" db="EMBL/GenBank/DDBJ databases">
        <title>The genome of Melipona quadrifasciata.</title>
        <authorList>
            <person name="Pan H."/>
            <person name="Kapheim K."/>
        </authorList>
    </citation>
    <scope>NUCLEOTIDE SEQUENCE [LARGE SCALE GENOMIC DNA]</scope>
    <source>
        <strain evidence="2">0111107301</strain>
        <tissue evidence="2">Whole body</tissue>
    </source>
</reference>
<evidence type="ECO:0000313" key="3">
    <source>
        <dbReference type="Proteomes" id="UP000053105"/>
    </source>
</evidence>
<sequence length="64" mass="7193">MATRTPPLATTRERPAHRSTFLPTKGARESQNHRRRGVRTSSVIGKTTRLIIANGVPVEFLFCF</sequence>